<keyword evidence="9" id="KW-1185">Reference proteome</keyword>
<keyword evidence="4" id="KW-0378">Hydrolase</keyword>
<dbReference type="GO" id="GO:0016787">
    <property type="term" value="F:hydrolase activity"/>
    <property type="evidence" value="ECO:0007669"/>
    <property type="project" value="UniProtKB-KW"/>
</dbReference>
<dbReference type="InterPro" id="IPR000305">
    <property type="entry name" value="GIY-YIG_endonuc"/>
</dbReference>
<evidence type="ECO:0000259" key="7">
    <source>
        <dbReference type="PROSITE" id="PS50164"/>
    </source>
</evidence>
<dbReference type="Pfam" id="PF01541">
    <property type="entry name" value="GIY-YIG"/>
    <property type="match status" value="1"/>
</dbReference>
<dbReference type="SUPFAM" id="SSF52540">
    <property type="entry name" value="P-loop containing nucleoside triphosphate hydrolases"/>
    <property type="match status" value="1"/>
</dbReference>
<keyword evidence="3" id="KW-0227">DNA damage</keyword>
<dbReference type="InterPro" id="IPR004603">
    <property type="entry name" value="DNA_mismatch_endonuc_vsr"/>
</dbReference>
<dbReference type="InterPro" id="IPR011335">
    <property type="entry name" value="Restrct_endonuc-II-like"/>
</dbReference>
<keyword evidence="2" id="KW-0255">Endonuclease</keyword>
<dbReference type="RefSeq" id="WP_176756670.1">
    <property type="nucleotide sequence ID" value="NZ_FMUR01000024.1"/>
</dbReference>
<dbReference type="Pfam" id="PF09848">
    <property type="entry name" value="SLFN-g3_helicase"/>
    <property type="match status" value="1"/>
</dbReference>
<evidence type="ECO:0000313" key="9">
    <source>
        <dbReference type="Proteomes" id="UP000183047"/>
    </source>
</evidence>
<evidence type="ECO:0000256" key="5">
    <source>
        <dbReference type="ARBA" id="ARBA00023204"/>
    </source>
</evidence>
<dbReference type="SMART" id="SM00487">
    <property type="entry name" value="DEXDc"/>
    <property type="match status" value="1"/>
</dbReference>
<gene>
    <name evidence="8" type="ORF">SAMN02910451_03036</name>
</gene>
<evidence type="ECO:0000313" key="8">
    <source>
        <dbReference type="EMBL" id="SCY54673.1"/>
    </source>
</evidence>
<name>A0A1G5GSZ8_9FIRM</name>
<dbReference type="PROSITE" id="PS50164">
    <property type="entry name" value="GIY_YIG"/>
    <property type="match status" value="1"/>
</dbReference>
<dbReference type="InterPro" id="IPR027417">
    <property type="entry name" value="P-loop_NTPase"/>
</dbReference>
<feature type="domain" description="GIY-YIG" evidence="7">
    <location>
        <begin position="22"/>
        <end position="94"/>
    </location>
</feature>
<dbReference type="CDD" id="cd00221">
    <property type="entry name" value="Vsr"/>
    <property type="match status" value="1"/>
</dbReference>
<dbReference type="CDD" id="cd10439">
    <property type="entry name" value="GIY-YIG_COG3410"/>
    <property type="match status" value="1"/>
</dbReference>
<accession>A0A1G5GSZ8</accession>
<keyword evidence="1" id="KW-0540">Nuclease</keyword>
<organism evidence="8 9">
    <name type="scientific">Butyrivibrio hungatei</name>
    <dbReference type="NCBI Taxonomy" id="185008"/>
    <lineage>
        <taxon>Bacteria</taxon>
        <taxon>Bacillati</taxon>
        <taxon>Bacillota</taxon>
        <taxon>Clostridia</taxon>
        <taxon>Lachnospirales</taxon>
        <taxon>Lachnospiraceae</taxon>
        <taxon>Butyrivibrio</taxon>
    </lineage>
</organism>
<reference evidence="9" key="1">
    <citation type="submission" date="2016-10" db="EMBL/GenBank/DDBJ databases">
        <authorList>
            <person name="Varghese N."/>
            <person name="Submissions S."/>
        </authorList>
    </citation>
    <scope>NUCLEOTIDE SEQUENCE [LARGE SCALE GENOMIC DNA]</scope>
    <source>
        <strain evidence="9">XBD2006</strain>
    </source>
</reference>
<evidence type="ECO:0000256" key="4">
    <source>
        <dbReference type="ARBA" id="ARBA00022801"/>
    </source>
</evidence>
<protein>
    <recommendedName>
        <fullName evidence="7">GIY-YIG domain-containing protein</fullName>
    </recommendedName>
</protein>
<dbReference type="InterPro" id="IPR018647">
    <property type="entry name" value="SLFN_3-like_DNA/RNA_helicase"/>
</dbReference>
<dbReference type="GO" id="GO:0006298">
    <property type="term" value="P:mismatch repair"/>
    <property type="evidence" value="ECO:0007669"/>
    <property type="project" value="InterPro"/>
</dbReference>
<comment type="similarity">
    <text evidence="6">Belongs to the Vsr family.</text>
</comment>
<dbReference type="GO" id="GO:0004519">
    <property type="term" value="F:endonuclease activity"/>
    <property type="evidence" value="ECO:0007669"/>
    <property type="project" value="UniProtKB-KW"/>
</dbReference>
<dbReference type="InterPro" id="IPR014001">
    <property type="entry name" value="Helicase_ATP-bd"/>
</dbReference>
<evidence type="ECO:0000256" key="3">
    <source>
        <dbReference type="ARBA" id="ARBA00022763"/>
    </source>
</evidence>
<evidence type="ECO:0000256" key="1">
    <source>
        <dbReference type="ARBA" id="ARBA00022722"/>
    </source>
</evidence>
<dbReference type="SUPFAM" id="SSF52980">
    <property type="entry name" value="Restriction endonuclease-like"/>
    <property type="match status" value="1"/>
</dbReference>
<dbReference type="Gene3D" id="3.40.50.300">
    <property type="entry name" value="P-loop containing nucleotide triphosphate hydrolases"/>
    <property type="match status" value="1"/>
</dbReference>
<sequence length="527" mass="61549">MFTIKDVDFHSDDYGVEPYLNNWPMLYILENGQKAYVGQTNSINKRMSQHKDSPSKQIFTKAHFIYYDKFNQSATFDYESRLISLMNADERFVITNHNAGLSGIDYYDKPSYDKDFVELWQALQKKKLVKRTIEELEQSDLFKYSPYKTLNEEQRSVVTEIVDNLRKSLNRSFVVNGTPGSGKTILAVYLFKLIRESKYFEGLKIGFVVPPSSLRKTMKMVFKGLNNCTAKDVLGPNDVAKEKYDILIVDEAHRLKQRKNLSSYKTYDDACKKIGLPNTSTQAEWMLKQSQCAIFFFDRDQIVFPAGLDVAEIVQNNNSYARMKAYYDLVSQMRCQGGVGYLSDISALLKGQLDHKVRDDNYELRLLDDFATFDSLYKFKDENEGLTRMIAGYAWDWKSKGDKTGKVMDFVIENHDLRWNSVLENWVHNDDSEKEVGCIHSIQGYDLNYTKIEVEVRKYLFSKGYRFRKNDKRYPGKPDIVLPKYHVVIFVHGCFWHRHEGCKDATTPKTRTEFWLEKFDKMSKTTR</sequence>
<keyword evidence="5" id="KW-0234">DNA repair</keyword>
<dbReference type="EMBL" id="FMUR01000024">
    <property type="protein sequence ID" value="SCY54673.1"/>
    <property type="molecule type" value="Genomic_DNA"/>
</dbReference>
<dbReference type="AlphaFoldDB" id="A0A1G5GSZ8"/>
<dbReference type="Proteomes" id="UP000183047">
    <property type="component" value="Unassembled WGS sequence"/>
</dbReference>
<proteinExistence type="inferred from homology"/>
<dbReference type="Gene3D" id="3.40.960.10">
    <property type="entry name" value="VSR Endonuclease"/>
    <property type="match status" value="1"/>
</dbReference>
<evidence type="ECO:0000256" key="6">
    <source>
        <dbReference type="ARBA" id="ARBA00029466"/>
    </source>
</evidence>
<evidence type="ECO:0000256" key="2">
    <source>
        <dbReference type="ARBA" id="ARBA00022759"/>
    </source>
</evidence>